<dbReference type="Proteomes" id="UP000530850">
    <property type="component" value="Unassembled WGS sequence"/>
</dbReference>
<dbReference type="AlphaFoldDB" id="A0A3N0ACK3"/>
<feature type="active site" description="Proton acceptor" evidence="16">
    <location>
        <position position="110"/>
    </location>
</feature>
<feature type="binding site" evidence="16">
    <location>
        <position position="130"/>
    </location>
    <ligand>
        <name>K(+)</name>
        <dbReference type="ChEBI" id="CHEBI:29103"/>
    </ligand>
</feature>
<evidence type="ECO:0000256" key="12">
    <source>
        <dbReference type="ARBA" id="ARBA00022958"/>
    </source>
</evidence>
<keyword evidence="8 16" id="KW-0808">Transferase</keyword>
<proteinExistence type="inferred from homology"/>
<dbReference type="HAMAP" id="MF_01274">
    <property type="entry name" value="Pantothen_kinase_3"/>
    <property type="match status" value="1"/>
</dbReference>
<evidence type="ECO:0000313" key="18">
    <source>
        <dbReference type="EMBL" id="TJW10815.1"/>
    </source>
</evidence>
<reference evidence="18 19" key="1">
    <citation type="submission" date="2019-04" db="EMBL/GenBank/DDBJ databases">
        <title>Microbes associate with the intestines of laboratory mice.</title>
        <authorList>
            <person name="Navarre W."/>
            <person name="Wong E."/>
            <person name="Huang K.C."/>
            <person name="Tropini C."/>
            <person name="Ng K."/>
            <person name="Yu B."/>
        </authorList>
    </citation>
    <scope>NUCLEOTIDE SEQUENCE [LARGE SCALE GENOMIC DNA]</scope>
    <source>
        <strain evidence="18 19">NM48_B13</strain>
    </source>
</reference>
<dbReference type="GO" id="GO:0005737">
    <property type="term" value="C:cytoplasm"/>
    <property type="evidence" value="ECO:0007669"/>
    <property type="project" value="UniProtKB-SubCell"/>
</dbReference>
<accession>A0A3N0ACK3</accession>
<feature type="binding site" evidence="16">
    <location>
        <position position="101"/>
    </location>
    <ligand>
        <name>substrate</name>
    </ligand>
</feature>
<dbReference type="PANTHER" id="PTHR34265:SF1">
    <property type="entry name" value="TYPE III PANTOTHENATE KINASE"/>
    <property type="match status" value="1"/>
</dbReference>
<sequence length="259" mass="27042">MLLVVDIGNTQTVVGIYEGQQLLASWRIGTNRLNTADELRSIVLPLMSAEGLDPASIHRAAIASVVPQLTGAWQQAVRDVNGIEMLCCNAETAAGLFSAHYPNPREIGADRVADAVAASARYGAPVVVVDFGTATNFEVIDRDGYFVGGIIAPGLQTSAGALTSHGALLPATALIAPALPIGTNTVEAIQSGVMLGEADRVDGLVRRIFAQLGYEAAVVATGGLAATMAPLCSTITEVNPNLTLEGLRLILEEQERRGR</sequence>
<feature type="binding site" evidence="16">
    <location>
        <position position="185"/>
    </location>
    <ligand>
        <name>substrate</name>
    </ligand>
</feature>
<keyword evidence="16" id="KW-0479">Metal-binding</keyword>
<dbReference type="NCBIfam" id="TIGR00671">
    <property type="entry name" value="baf"/>
    <property type="match status" value="1"/>
</dbReference>
<keyword evidence="12 16" id="KW-0630">Potassium</keyword>
<dbReference type="PANTHER" id="PTHR34265">
    <property type="entry name" value="TYPE III PANTOTHENATE KINASE"/>
    <property type="match status" value="1"/>
</dbReference>
<evidence type="ECO:0000256" key="15">
    <source>
        <dbReference type="ARBA" id="ARBA00040883"/>
    </source>
</evidence>
<evidence type="ECO:0000256" key="5">
    <source>
        <dbReference type="ARBA" id="ARBA00011738"/>
    </source>
</evidence>
<feature type="binding site" evidence="16">
    <location>
        <position position="133"/>
    </location>
    <ligand>
        <name>ATP</name>
        <dbReference type="ChEBI" id="CHEBI:30616"/>
    </ligand>
</feature>
<dbReference type="GO" id="GO:0004594">
    <property type="term" value="F:pantothenate kinase activity"/>
    <property type="evidence" value="ECO:0007669"/>
    <property type="project" value="UniProtKB-UniRule"/>
</dbReference>
<evidence type="ECO:0000256" key="14">
    <source>
        <dbReference type="ARBA" id="ARBA00038036"/>
    </source>
</evidence>
<comment type="subcellular location">
    <subcellularLocation>
        <location evidence="3 16">Cytoplasm</location>
    </subcellularLocation>
</comment>
<dbReference type="InterPro" id="IPR043129">
    <property type="entry name" value="ATPase_NBD"/>
</dbReference>
<comment type="function">
    <text evidence="16">Catalyzes the phosphorylation of pantothenate (Pan), the first step in CoA biosynthesis.</text>
</comment>
<dbReference type="SUPFAM" id="SSF53067">
    <property type="entry name" value="Actin-like ATPase domain"/>
    <property type="match status" value="2"/>
</dbReference>
<comment type="subunit">
    <text evidence="5 16">Homodimer.</text>
</comment>
<evidence type="ECO:0000256" key="4">
    <source>
        <dbReference type="ARBA" id="ARBA00005225"/>
    </source>
</evidence>
<dbReference type="Gene3D" id="3.30.420.40">
    <property type="match status" value="2"/>
</dbReference>
<evidence type="ECO:0000256" key="10">
    <source>
        <dbReference type="ARBA" id="ARBA00022777"/>
    </source>
</evidence>
<evidence type="ECO:0000256" key="3">
    <source>
        <dbReference type="ARBA" id="ARBA00004496"/>
    </source>
</evidence>
<dbReference type="InterPro" id="IPR004619">
    <property type="entry name" value="Type_III_PanK"/>
</dbReference>
<dbReference type="EMBL" id="SSTM01000003">
    <property type="protein sequence ID" value="TJW10815.1"/>
    <property type="molecule type" value="Genomic_DNA"/>
</dbReference>
<evidence type="ECO:0000313" key="19">
    <source>
        <dbReference type="Proteomes" id="UP000309454"/>
    </source>
</evidence>
<dbReference type="GO" id="GO:0005524">
    <property type="term" value="F:ATP binding"/>
    <property type="evidence" value="ECO:0007669"/>
    <property type="project" value="UniProtKB-UniRule"/>
</dbReference>
<dbReference type="GO" id="GO:0015937">
    <property type="term" value="P:coenzyme A biosynthetic process"/>
    <property type="evidence" value="ECO:0007669"/>
    <property type="project" value="UniProtKB-UniRule"/>
</dbReference>
<gene>
    <name evidence="16" type="primary">coaX</name>
    <name evidence="18" type="ORF">E5982_05965</name>
    <name evidence="17" type="ORF">FHR31_001168</name>
</gene>
<evidence type="ECO:0000256" key="8">
    <source>
        <dbReference type="ARBA" id="ARBA00022679"/>
    </source>
</evidence>
<protein>
    <recommendedName>
        <fullName evidence="15 16">Type III pantothenate kinase</fullName>
        <ecNumber evidence="6 16">2.7.1.33</ecNumber>
    </recommendedName>
    <alternativeName>
        <fullName evidence="16">PanK-III</fullName>
    </alternativeName>
    <alternativeName>
        <fullName evidence="16">Pantothenic acid kinase</fullName>
    </alternativeName>
</protein>
<keyword evidence="13 16" id="KW-0173">Coenzyme A biosynthesis</keyword>
<dbReference type="CDD" id="cd24015">
    <property type="entry name" value="ASKHA_NBD_PanK-III"/>
    <property type="match status" value="1"/>
</dbReference>
<comment type="catalytic activity">
    <reaction evidence="1 16">
        <text>(R)-pantothenate + ATP = (R)-4'-phosphopantothenate + ADP + H(+)</text>
        <dbReference type="Rhea" id="RHEA:16373"/>
        <dbReference type="ChEBI" id="CHEBI:10986"/>
        <dbReference type="ChEBI" id="CHEBI:15378"/>
        <dbReference type="ChEBI" id="CHEBI:29032"/>
        <dbReference type="ChEBI" id="CHEBI:30616"/>
        <dbReference type="ChEBI" id="CHEBI:456216"/>
        <dbReference type="EC" id="2.7.1.33"/>
    </reaction>
</comment>
<keyword evidence="7 16" id="KW-0963">Cytoplasm</keyword>
<dbReference type="OrthoDB" id="9804707at2"/>
<comment type="similarity">
    <text evidence="14 16">Belongs to the type III pantothenate kinase family.</text>
</comment>
<comment type="cofactor">
    <cofactor evidence="16">
        <name>NH4(+)</name>
        <dbReference type="ChEBI" id="CHEBI:28938"/>
    </cofactor>
    <cofactor evidence="16">
        <name>K(+)</name>
        <dbReference type="ChEBI" id="CHEBI:29103"/>
    </cofactor>
    <text evidence="16">A monovalent cation. Ammonium or potassium.</text>
</comment>
<dbReference type="EMBL" id="JACHYA010000003">
    <property type="protein sequence ID" value="MBB3171350.1"/>
    <property type="molecule type" value="Genomic_DNA"/>
</dbReference>
<keyword evidence="9 16" id="KW-0547">Nucleotide-binding</keyword>
<comment type="cofactor">
    <cofactor evidence="2">
        <name>K(+)</name>
        <dbReference type="ChEBI" id="CHEBI:29103"/>
    </cofactor>
</comment>
<evidence type="ECO:0000256" key="7">
    <source>
        <dbReference type="ARBA" id="ARBA00022490"/>
    </source>
</evidence>
<evidence type="ECO:0000313" key="20">
    <source>
        <dbReference type="Proteomes" id="UP000530850"/>
    </source>
</evidence>
<dbReference type="EC" id="2.7.1.33" evidence="6 16"/>
<dbReference type="Proteomes" id="UP000309454">
    <property type="component" value="Unassembled WGS sequence"/>
</dbReference>
<keyword evidence="10 16" id="KW-0418">Kinase</keyword>
<keyword evidence="19" id="KW-1185">Reference proteome</keyword>
<evidence type="ECO:0000256" key="6">
    <source>
        <dbReference type="ARBA" id="ARBA00012102"/>
    </source>
</evidence>
<name>A0A3N0ACK3_9ACTN</name>
<keyword evidence="11 16" id="KW-0067">ATP-binding</keyword>
<feature type="binding site" evidence="16">
    <location>
        <begin position="108"/>
        <end position="111"/>
    </location>
    <ligand>
        <name>substrate</name>
    </ligand>
</feature>
<evidence type="ECO:0000256" key="11">
    <source>
        <dbReference type="ARBA" id="ARBA00022840"/>
    </source>
</evidence>
<evidence type="ECO:0000256" key="1">
    <source>
        <dbReference type="ARBA" id="ARBA00001206"/>
    </source>
</evidence>
<dbReference type="UniPathway" id="UPA00241">
    <property type="reaction ID" value="UER00352"/>
</dbReference>
<evidence type="ECO:0000256" key="16">
    <source>
        <dbReference type="HAMAP-Rule" id="MF_01274"/>
    </source>
</evidence>
<organism evidence="17 20">
    <name type="scientific">Parvibacter caecicola</name>
    <dbReference type="NCBI Taxonomy" id="747645"/>
    <lineage>
        <taxon>Bacteria</taxon>
        <taxon>Bacillati</taxon>
        <taxon>Actinomycetota</taxon>
        <taxon>Coriobacteriia</taxon>
        <taxon>Coriobacteriales</taxon>
        <taxon>Coriobacteriaceae</taxon>
        <taxon>Parvibacter</taxon>
    </lineage>
</organism>
<reference evidence="17 20" key="2">
    <citation type="submission" date="2020-08" db="EMBL/GenBank/DDBJ databases">
        <title>Sequencing the genomes of 1000 actinobacteria strains.</title>
        <authorList>
            <person name="Klenk H.-P."/>
        </authorList>
    </citation>
    <scope>NUCLEOTIDE SEQUENCE [LARGE SCALE GENOMIC DNA]</scope>
    <source>
        <strain evidence="17 20">DSM 22242</strain>
    </source>
</reference>
<dbReference type="RefSeq" id="WP_123184879.1">
    <property type="nucleotide sequence ID" value="NZ_CAPYQC010000063.1"/>
</dbReference>
<comment type="pathway">
    <text evidence="4 16">Cofactor biosynthesis; coenzyme A biosynthesis; CoA from (R)-pantothenate: step 1/5.</text>
</comment>
<feature type="binding site" evidence="16">
    <location>
        <begin position="6"/>
        <end position="13"/>
    </location>
    <ligand>
        <name>ATP</name>
        <dbReference type="ChEBI" id="CHEBI:30616"/>
    </ligand>
</feature>
<comment type="caution">
    <text evidence="17">The sequence shown here is derived from an EMBL/GenBank/DDBJ whole genome shotgun (WGS) entry which is preliminary data.</text>
</comment>
<dbReference type="Pfam" id="PF03309">
    <property type="entry name" value="Pan_kinase"/>
    <property type="match status" value="1"/>
</dbReference>
<evidence type="ECO:0000256" key="9">
    <source>
        <dbReference type="ARBA" id="ARBA00022741"/>
    </source>
</evidence>
<dbReference type="GO" id="GO:0046872">
    <property type="term" value="F:metal ion binding"/>
    <property type="evidence" value="ECO:0007669"/>
    <property type="project" value="UniProtKB-KW"/>
</dbReference>
<dbReference type="NCBIfam" id="NF009855">
    <property type="entry name" value="PRK13321.1"/>
    <property type="match status" value="1"/>
</dbReference>
<dbReference type="GeneID" id="93356180"/>
<evidence type="ECO:0000256" key="2">
    <source>
        <dbReference type="ARBA" id="ARBA00001958"/>
    </source>
</evidence>
<evidence type="ECO:0000313" key="17">
    <source>
        <dbReference type="EMBL" id="MBB3171350.1"/>
    </source>
</evidence>
<evidence type="ECO:0000256" key="13">
    <source>
        <dbReference type="ARBA" id="ARBA00022993"/>
    </source>
</evidence>